<name>A0A168LYF0_ABSGL</name>
<dbReference type="InterPro" id="IPR032675">
    <property type="entry name" value="LRR_dom_sf"/>
</dbReference>
<dbReference type="Gene3D" id="3.80.10.10">
    <property type="entry name" value="Ribonuclease Inhibitor"/>
    <property type="match status" value="1"/>
</dbReference>
<reference evidence="1" key="1">
    <citation type="submission" date="2016-04" db="EMBL/GenBank/DDBJ databases">
        <authorList>
            <person name="Evans L.H."/>
            <person name="Alamgir A."/>
            <person name="Owens N."/>
            <person name="Weber N.D."/>
            <person name="Virtaneva K."/>
            <person name="Barbian K."/>
            <person name="Babar A."/>
            <person name="Rosenke K."/>
        </authorList>
    </citation>
    <scope>NUCLEOTIDE SEQUENCE [LARGE SCALE GENOMIC DNA]</scope>
    <source>
        <strain evidence="1">CBS 101.48</strain>
    </source>
</reference>
<organism evidence="1">
    <name type="scientific">Absidia glauca</name>
    <name type="common">Pin mould</name>
    <dbReference type="NCBI Taxonomy" id="4829"/>
    <lineage>
        <taxon>Eukaryota</taxon>
        <taxon>Fungi</taxon>
        <taxon>Fungi incertae sedis</taxon>
        <taxon>Mucoromycota</taxon>
        <taxon>Mucoromycotina</taxon>
        <taxon>Mucoromycetes</taxon>
        <taxon>Mucorales</taxon>
        <taxon>Cunninghamellaceae</taxon>
        <taxon>Absidia</taxon>
    </lineage>
</organism>
<dbReference type="Proteomes" id="UP000078561">
    <property type="component" value="Unassembled WGS sequence"/>
</dbReference>
<dbReference type="SUPFAM" id="SSF52047">
    <property type="entry name" value="RNI-like"/>
    <property type="match status" value="1"/>
</dbReference>
<evidence type="ECO:0000313" key="2">
    <source>
        <dbReference type="Proteomes" id="UP000078561"/>
    </source>
</evidence>
<evidence type="ECO:0000313" key="1">
    <source>
        <dbReference type="EMBL" id="SAL97696.1"/>
    </source>
</evidence>
<keyword evidence="2" id="KW-1185">Reference proteome</keyword>
<dbReference type="EMBL" id="LT551899">
    <property type="protein sequence ID" value="SAL97696.1"/>
    <property type="molecule type" value="Genomic_DNA"/>
</dbReference>
<dbReference type="InParanoid" id="A0A168LYF0"/>
<proteinExistence type="predicted"/>
<gene>
    <name evidence="1" type="primary">ABSGL_03203.1 scaffold 4267</name>
</gene>
<dbReference type="AlphaFoldDB" id="A0A168LYF0"/>
<protein>
    <submittedName>
        <fullName evidence="1">Uncharacterized protein</fullName>
    </submittedName>
</protein>
<accession>A0A168LYF0</accession>
<dbReference type="OrthoDB" id="10257471at2759"/>
<sequence length="76" mass="8472">MTTTATPLPLLTSLTIAEMFNVGDDFMVPFIADHPRLESMVLVGCQIGDATLYAIATHLSRLRHLEIDQELNFLLK</sequence>